<feature type="compositionally biased region" description="Basic residues" evidence="1">
    <location>
        <begin position="135"/>
        <end position="144"/>
    </location>
</feature>
<reference evidence="3" key="1">
    <citation type="submission" date="2023-01" db="EMBL/GenBank/DDBJ databases">
        <title>Genome assembly of the deep-sea coral Lophelia pertusa.</title>
        <authorList>
            <person name="Herrera S."/>
            <person name="Cordes E."/>
        </authorList>
    </citation>
    <scope>NUCLEOTIDE SEQUENCE</scope>
    <source>
        <strain evidence="3">USNM1676648</strain>
        <tissue evidence="3">Polyp</tissue>
    </source>
</reference>
<proteinExistence type="predicted"/>
<comment type="caution">
    <text evidence="3">The sequence shown here is derived from an EMBL/GenBank/DDBJ whole genome shotgun (WGS) entry which is preliminary data.</text>
</comment>
<dbReference type="EMBL" id="MU826830">
    <property type="protein sequence ID" value="KAJ7373589.1"/>
    <property type="molecule type" value="Genomic_DNA"/>
</dbReference>
<feature type="compositionally biased region" description="Basic and acidic residues" evidence="1">
    <location>
        <begin position="276"/>
        <end position="316"/>
    </location>
</feature>
<feature type="region of interest" description="Disordered" evidence="1">
    <location>
        <begin position="274"/>
        <end position="392"/>
    </location>
</feature>
<organism evidence="3 4">
    <name type="scientific">Desmophyllum pertusum</name>
    <dbReference type="NCBI Taxonomy" id="174260"/>
    <lineage>
        <taxon>Eukaryota</taxon>
        <taxon>Metazoa</taxon>
        <taxon>Cnidaria</taxon>
        <taxon>Anthozoa</taxon>
        <taxon>Hexacorallia</taxon>
        <taxon>Scleractinia</taxon>
        <taxon>Caryophylliina</taxon>
        <taxon>Caryophylliidae</taxon>
        <taxon>Desmophyllum</taxon>
    </lineage>
</organism>
<evidence type="ECO:0000256" key="2">
    <source>
        <dbReference type="SAM" id="Phobius"/>
    </source>
</evidence>
<dbReference type="OrthoDB" id="5990285at2759"/>
<feature type="compositionally biased region" description="Basic and acidic residues" evidence="1">
    <location>
        <begin position="112"/>
        <end position="134"/>
    </location>
</feature>
<name>A0A9X0CU66_9CNID</name>
<keyword evidence="2" id="KW-0472">Membrane</keyword>
<feature type="compositionally biased region" description="Basic residues" evidence="1">
    <location>
        <begin position="373"/>
        <end position="392"/>
    </location>
</feature>
<feature type="region of interest" description="Disordered" evidence="1">
    <location>
        <begin position="60"/>
        <end position="152"/>
    </location>
</feature>
<feature type="compositionally biased region" description="Low complexity" evidence="1">
    <location>
        <begin position="344"/>
        <end position="357"/>
    </location>
</feature>
<accession>A0A9X0CU66</accession>
<gene>
    <name evidence="3" type="ORF">OS493_011194</name>
</gene>
<keyword evidence="4" id="KW-1185">Reference proteome</keyword>
<dbReference type="Proteomes" id="UP001163046">
    <property type="component" value="Unassembled WGS sequence"/>
</dbReference>
<evidence type="ECO:0000313" key="3">
    <source>
        <dbReference type="EMBL" id="KAJ7373589.1"/>
    </source>
</evidence>
<sequence length="421" mass="48975">MGDPHPVIAIIVVVVLFLIAAFVWARYVARRKREQKKVKPLKEPQYRNLEVKVLPSHEVIPPKNLYGAPRNKRSSISSTSSSDVPSKHPTLPLPDYSLLESAAKPNQRYRRRTDGKDNDYKATKSHTSPKDNKRLNGHVKHEHHVKTSKDNTESIEMEHLAGVVENYPQMRDEKLATSHGREELTVRFAKLPPLIETSLVGRQSSIPEKVIEEKKEKERIIAESGVPQAWLDKMKMIELQNIVAVNDAELNEDEDTLNLKANVERWRNKMRHREKLRQDVREKEREREQKLKKLEREEMPDTETPRQDNDNLEDHTTMSQRSLTAERKRRSRSERWRKNRVGTSSSKGTSSSSSSSESDSDGKKKNEKDGEKKRKRKEKEKRKKAKARLLKLLPKRHCEKQLGQSGKLRVYVLYLSDRTMR</sequence>
<evidence type="ECO:0000256" key="1">
    <source>
        <dbReference type="SAM" id="MobiDB-lite"/>
    </source>
</evidence>
<feature type="compositionally biased region" description="Low complexity" evidence="1">
    <location>
        <begin position="74"/>
        <end position="84"/>
    </location>
</feature>
<keyword evidence="2" id="KW-0812">Transmembrane</keyword>
<keyword evidence="2" id="KW-1133">Transmembrane helix</keyword>
<feature type="transmembrane region" description="Helical" evidence="2">
    <location>
        <begin position="6"/>
        <end position="29"/>
    </location>
</feature>
<dbReference type="AlphaFoldDB" id="A0A9X0CU66"/>
<feature type="compositionally biased region" description="Basic and acidic residues" evidence="1">
    <location>
        <begin position="360"/>
        <end position="372"/>
    </location>
</feature>
<evidence type="ECO:0000313" key="4">
    <source>
        <dbReference type="Proteomes" id="UP001163046"/>
    </source>
</evidence>
<feature type="compositionally biased region" description="Basic residues" evidence="1">
    <location>
        <begin position="327"/>
        <end position="340"/>
    </location>
</feature>
<protein>
    <submittedName>
        <fullName evidence="3">Uncharacterized protein</fullName>
    </submittedName>
</protein>